<evidence type="ECO:0000313" key="2">
    <source>
        <dbReference type="Proteomes" id="UP000092018"/>
    </source>
</evidence>
<sequence length="236" mass="26469">MVVGTDIINSIVWHGAPIERSKCQMADLTYTQACALGERLRERLVAKPSERFKSQRQADALSKLLKRSGVRRLLSRSYKMAGLTPKGQIALIEALERRVTPGDLDKGKISAPDVAGYTEIPQLTALVAQTLLVLTIVGIRTEEDLLSVLDDDYETCARSAIKEFGLREPSKTGWSRTYLHTMEVAFYGVVRMMQISPPSPKVEAWLNDQSREDLNDYCQRVVSMVMESQFRPFDGS</sequence>
<organism evidence="1 2">
    <name type="scientific">Vibrio breoganii</name>
    <dbReference type="NCBI Taxonomy" id="553239"/>
    <lineage>
        <taxon>Bacteria</taxon>
        <taxon>Pseudomonadati</taxon>
        <taxon>Pseudomonadota</taxon>
        <taxon>Gammaproteobacteria</taxon>
        <taxon>Vibrionales</taxon>
        <taxon>Vibrionaceae</taxon>
        <taxon>Vibrio</taxon>
    </lineage>
</organism>
<gene>
    <name evidence="1" type="ORF">A6E01_19335</name>
</gene>
<accession>A0AAN0XZ95</accession>
<geneLocation type="plasmid" evidence="1 2">
    <name>unnamed1</name>
</geneLocation>
<dbReference type="Proteomes" id="UP000092018">
    <property type="component" value="Plasmid unnamed1"/>
</dbReference>
<dbReference type="RefSeq" id="WP_065211131.1">
    <property type="nucleotide sequence ID" value="NZ_CP016179.1"/>
</dbReference>
<dbReference type="EMBL" id="CP016179">
    <property type="protein sequence ID" value="ANO35369.1"/>
    <property type="molecule type" value="Genomic_DNA"/>
</dbReference>
<protein>
    <submittedName>
        <fullName evidence="1">Uncharacterized protein</fullName>
    </submittedName>
</protein>
<evidence type="ECO:0000313" key="1">
    <source>
        <dbReference type="EMBL" id="ANO35369.1"/>
    </source>
</evidence>
<reference evidence="1 2" key="1">
    <citation type="submission" date="2016-06" db="EMBL/GenBank/DDBJ databases">
        <title>Adaptive Radiation by Waves of Gene Transfer Leads to Fine-Scale Resource Partitioning in Marine Microbes.</title>
        <authorList>
            <person name="Hehemann J.-H."/>
            <person name="Arevalo P."/>
            <person name="Datta M.S."/>
            <person name="Yu X."/>
            <person name="Corzett C."/>
            <person name="Henschel A."/>
            <person name="Preheim S.P."/>
            <person name="Timberlake S."/>
            <person name="Alm E.J."/>
            <person name="Polz M.F."/>
        </authorList>
    </citation>
    <scope>NUCLEOTIDE SEQUENCE [LARGE SCALE GENOMIC DNA]</scope>
    <source>
        <strain evidence="1 2">FF50</strain>
        <plasmid evidence="1 2">unnamed1</plasmid>
    </source>
</reference>
<name>A0AAN0XZ95_9VIBR</name>
<dbReference type="KEGG" id="vbr:A6E01_19335"/>
<dbReference type="AlphaFoldDB" id="A0AAN0XZ95"/>
<proteinExistence type="predicted"/>
<keyword evidence="1" id="KW-0614">Plasmid</keyword>